<dbReference type="Gene3D" id="3.40.50.1820">
    <property type="entry name" value="alpha/beta hydrolase"/>
    <property type="match status" value="1"/>
</dbReference>
<evidence type="ECO:0000259" key="4">
    <source>
        <dbReference type="Pfam" id="PF07167"/>
    </source>
</evidence>
<dbReference type="STRING" id="460265.Mnod_0411"/>
<dbReference type="eggNOG" id="COG3243">
    <property type="taxonomic scope" value="Bacteria"/>
</dbReference>
<evidence type="ECO:0000256" key="2">
    <source>
        <dbReference type="ARBA" id="ARBA00023315"/>
    </source>
</evidence>
<dbReference type="InterPro" id="IPR051321">
    <property type="entry name" value="PHA/PHB_synthase"/>
</dbReference>
<keyword evidence="7" id="KW-1185">Reference proteome</keyword>
<feature type="region of interest" description="Disordered" evidence="3">
    <location>
        <begin position="597"/>
        <end position="626"/>
    </location>
</feature>
<sequence>MPATSIQMHPPDHVWPVQAATRPKPLAPTNDRRADPAPTNDRRADPALTDADRELLMTSEAIDLALHAAAARLTGGLSPAALANAWLDWGVHLAFSPGKQTELLVKAARKSSRLSHFLLRTLMPPGRAEPCIAPLPQDHRFDDPAWQAWPFNLVYQSFLLNQQWWHNATTGVRGVSRAHENLVAFTARQMLDGVSPSNNPITNPVVLSETLRSGGANLVQGALNAMEDARRALAGSKPVGAEGFAVGREVAVTPGRVVYRNSLIELIQYAPTTQAVRPEPILIVPAWIMKYYILDLSPQNSLVRHLVGQGFSVFMISWRNPGPEDRNISFDDYRRLGIMAALDAIAAIVPDRPVHAAGYCLGGTLLSIAAAAMARDGDARLASLTLFAAQVDFTEAGELTLFINESEISFLESLMQSDGTLDAKQMAGAFQLLRSNDLIWSRMVNSYLLGRREAMTDLMAWNADATRMPARMHAEYLRSLFHDNDLAEGRFAVGGRPVALTDIRAPVFAVGTERDHVAPWHSVFKLILLSDTEVTFLLASGGHNAGIVSEPGRPHRHFRVHTHRATDRYLDPETWLQAARLEQGSWWPEWTAWLAARSGPPGPPPRMGASGSQDLGPAPGTYVREG</sequence>
<evidence type="ECO:0000259" key="5">
    <source>
        <dbReference type="Pfam" id="PF12551"/>
    </source>
</evidence>
<evidence type="ECO:0000256" key="3">
    <source>
        <dbReference type="SAM" id="MobiDB-lite"/>
    </source>
</evidence>
<dbReference type="KEGG" id="mno:Mnod_0411"/>
<dbReference type="SUPFAM" id="SSF53474">
    <property type="entry name" value="alpha/beta-Hydrolases"/>
    <property type="match status" value="1"/>
</dbReference>
<accession>B8IB60</accession>
<dbReference type="PANTHER" id="PTHR36837:SF5">
    <property type="entry name" value="POLY-3-HYDROXYBUTYRATE SYNTHASE"/>
    <property type="match status" value="1"/>
</dbReference>
<dbReference type="Proteomes" id="UP000008207">
    <property type="component" value="Chromosome"/>
</dbReference>
<dbReference type="HOGENOM" id="CLU_017387_2_1_5"/>
<keyword evidence="2" id="KW-0012">Acyltransferase</keyword>
<dbReference type="InterPro" id="IPR010941">
    <property type="entry name" value="PhaC_N"/>
</dbReference>
<dbReference type="GO" id="GO:0016746">
    <property type="term" value="F:acyltransferase activity"/>
    <property type="evidence" value="ECO:0007669"/>
    <property type="project" value="UniProtKB-KW"/>
</dbReference>
<keyword evidence="1" id="KW-0808">Transferase</keyword>
<dbReference type="InterPro" id="IPR029058">
    <property type="entry name" value="AB_hydrolase_fold"/>
</dbReference>
<name>B8IB60_METNO</name>
<evidence type="ECO:0000313" key="7">
    <source>
        <dbReference type="Proteomes" id="UP000008207"/>
    </source>
</evidence>
<proteinExistence type="predicted"/>
<reference evidence="6 7" key="1">
    <citation type="submission" date="2009-01" db="EMBL/GenBank/DDBJ databases">
        <title>Complete sequence of chromosome of Methylobacterium nodulans ORS 2060.</title>
        <authorList>
            <consortium name="US DOE Joint Genome Institute"/>
            <person name="Lucas S."/>
            <person name="Copeland A."/>
            <person name="Lapidus A."/>
            <person name="Glavina del Rio T."/>
            <person name="Dalin E."/>
            <person name="Tice H."/>
            <person name="Bruce D."/>
            <person name="Goodwin L."/>
            <person name="Pitluck S."/>
            <person name="Sims D."/>
            <person name="Brettin T."/>
            <person name="Detter J.C."/>
            <person name="Han C."/>
            <person name="Larimer F."/>
            <person name="Land M."/>
            <person name="Hauser L."/>
            <person name="Kyrpides N."/>
            <person name="Ivanova N."/>
            <person name="Marx C.J."/>
            <person name="Richardson P."/>
        </authorList>
    </citation>
    <scope>NUCLEOTIDE SEQUENCE [LARGE SCALE GENOMIC DNA]</scope>
    <source>
        <strain evidence="7">LMG 21967 / CNCM I-2342 / ORS 2060</strain>
    </source>
</reference>
<dbReference type="Pfam" id="PF12551">
    <property type="entry name" value="PHBC_N"/>
    <property type="match status" value="1"/>
</dbReference>
<protein>
    <submittedName>
        <fullName evidence="6">Poly-beta-hydroxybutyrate polymerase domain protein</fullName>
    </submittedName>
</protein>
<evidence type="ECO:0000256" key="1">
    <source>
        <dbReference type="ARBA" id="ARBA00022679"/>
    </source>
</evidence>
<gene>
    <name evidence="6" type="ordered locus">Mnod_0411</name>
</gene>
<dbReference type="GO" id="GO:0042619">
    <property type="term" value="P:poly-hydroxybutyrate biosynthetic process"/>
    <property type="evidence" value="ECO:0007669"/>
    <property type="project" value="InterPro"/>
</dbReference>
<dbReference type="InterPro" id="IPR022211">
    <property type="entry name" value="PHBC_N"/>
</dbReference>
<feature type="domain" description="Poly-beta-hydroxybutyrate polymerase N-terminal" evidence="4">
    <location>
        <begin position="137"/>
        <end position="305"/>
    </location>
</feature>
<evidence type="ECO:0000313" key="6">
    <source>
        <dbReference type="EMBL" id="ACL55453.1"/>
    </source>
</evidence>
<feature type="compositionally biased region" description="Basic and acidic residues" evidence="3">
    <location>
        <begin position="30"/>
        <end position="47"/>
    </location>
</feature>
<feature type="domain" description="Poly-beta-hydroxybutyrate polymerase N-terminal" evidence="5">
    <location>
        <begin position="59"/>
        <end position="99"/>
    </location>
</feature>
<dbReference type="PANTHER" id="PTHR36837">
    <property type="entry name" value="POLY(3-HYDROXYALKANOATE) POLYMERASE SUBUNIT PHAC"/>
    <property type="match status" value="1"/>
</dbReference>
<dbReference type="EMBL" id="CP001349">
    <property type="protein sequence ID" value="ACL55453.1"/>
    <property type="molecule type" value="Genomic_DNA"/>
</dbReference>
<feature type="region of interest" description="Disordered" evidence="3">
    <location>
        <begin position="1"/>
        <end position="47"/>
    </location>
</feature>
<dbReference type="Pfam" id="PF07167">
    <property type="entry name" value="PhaC_N"/>
    <property type="match status" value="1"/>
</dbReference>
<dbReference type="RefSeq" id="WP_015927164.1">
    <property type="nucleotide sequence ID" value="NC_011894.1"/>
</dbReference>
<organism evidence="6 7">
    <name type="scientific">Methylobacterium nodulans (strain LMG 21967 / CNCM I-2342 / ORS 2060)</name>
    <dbReference type="NCBI Taxonomy" id="460265"/>
    <lineage>
        <taxon>Bacteria</taxon>
        <taxon>Pseudomonadati</taxon>
        <taxon>Pseudomonadota</taxon>
        <taxon>Alphaproteobacteria</taxon>
        <taxon>Hyphomicrobiales</taxon>
        <taxon>Methylobacteriaceae</taxon>
        <taxon>Methylobacterium</taxon>
    </lineage>
</organism>
<dbReference type="AlphaFoldDB" id="B8IB60"/>